<protein>
    <submittedName>
        <fullName evidence="6">NAD(P)-dependent oxidoreductase</fullName>
    </submittedName>
</protein>
<dbReference type="PROSITE" id="PS00061">
    <property type="entry name" value="ADH_SHORT"/>
    <property type="match status" value="1"/>
</dbReference>
<evidence type="ECO:0000313" key="6">
    <source>
        <dbReference type="EMBL" id="MCU7548417.1"/>
    </source>
</evidence>
<keyword evidence="3" id="KW-0521">NADP</keyword>
<dbReference type="PANTHER" id="PTHR42808">
    <property type="entry name" value="HYDROXYSTEROID DEHYDROGENASE-LIKE PROTEIN 2"/>
    <property type="match status" value="1"/>
</dbReference>
<dbReference type="SUPFAM" id="SSF51735">
    <property type="entry name" value="NAD(P)-binding Rossmann-fold domains"/>
    <property type="match status" value="1"/>
</dbReference>
<dbReference type="Gene3D" id="3.40.50.720">
    <property type="entry name" value="NAD(P)-binding Rossmann-like Domain"/>
    <property type="match status" value="1"/>
</dbReference>
<keyword evidence="7" id="KW-1185">Reference proteome</keyword>
<dbReference type="InterPro" id="IPR002347">
    <property type="entry name" value="SDR_fam"/>
</dbReference>
<evidence type="ECO:0000256" key="3">
    <source>
        <dbReference type="ARBA" id="ARBA00022857"/>
    </source>
</evidence>
<dbReference type="AlphaFoldDB" id="A0A9X2XU64"/>
<dbReference type="NCBIfam" id="NF006133">
    <property type="entry name" value="PRK08278.1"/>
    <property type="match status" value="1"/>
</dbReference>
<dbReference type="Proteomes" id="UP001155483">
    <property type="component" value="Unassembled WGS sequence"/>
</dbReference>
<evidence type="ECO:0000256" key="4">
    <source>
        <dbReference type="ARBA" id="ARBA00023002"/>
    </source>
</evidence>
<dbReference type="PANTHER" id="PTHR42808:SF3">
    <property type="entry name" value="HYDROXYSTEROID DEHYDROGENASE-LIKE PROTEIN 2"/>
    <property type="match status" value="1"/>
</dbReference>
<comment type="similarity">
    <text evidence="2">Belongs to the short-chain dehydrogenases/reductases (SDR) family.</text>
</comment>
<sequence>MSLQTQFDAVAPFRGTGAVLITGASRGIGKAIALRLAKEGARIAIAAKTTEPHPKLEGTIYETAKEIEALGGKALPLQVDIRFEDQIMAAVEETVKTFGGIDILVNNASAISLTPTEQTDPKRYDLMHDINVRGTFFMSKACIPHLKKSANPHILNLSPPLDLNPKWFAPHLAYTMSKYGMSMVVNGLAEELRQLHIAVNALWPKTTIATAAVQNLLGGDFMVQRSRTPEIVAEAAYYILRRPSSSCTGNFFIDEEVLKEEGITDLSQYAVNPSESLMPDLFIG</sequence>
<keyword evidence="4" id="KW-0560">Oxidoreductase</keyword>
<evidence type="ECO:0000313" key="7">
    <source>
        <dbReference type="Proteomes" id="UP001155483"/>
    </source>
</evidence>
<dbReference type="PRINTS" id="PR00081">
    <property type="entry name" value="GDHRDH"/>
</dbReference>
<name>A0A9X2XU64_9BACT</name>
<evidence type="ECO:0000256" key="1">
    <source>
        <dbReference type="ARBA" id="ARBA00004275"/>
    </source>
</evidence>
<evidence type="ECO:0000256" key="2">
    <source>
        <dbReference type="ARBA" id="ARBA00006484"/>
    </source>
</evidence>
<dbReference type="InterPro" id="IPR051935">
    <property type="entry name" value="HSDL2"/>
</dbReference>
<comment type="subcellular location">
    <subcellularLocation>
        <location evidence="1">Peroxisome</location>
    </subcellularLocation>
</comment>
<reference evidence="6" key="2">
    <citation type="submission" date="2023-04" db="EMBL/GenBank/DDBJ databases">
        <title>Paracnuella aquatica gen. nov., sp. nov., a member of the family Chitinophagaceae isolated from a hot spring.</title>
        <authorList>
            <person name="Wang C."/>
        </authorList>
    </citation>
    <scope>NUCLEOTIDE SEQUENCE</scope>
    <source>
        <strain evidence="6">LB-8</strain>
    </source>
</reference>
<dbReference type="InterPro" id="IPR036291">
    <property type="entry name" value="NAD(P)-bd_dom_sf"/>
</dbReference>
<organism evidence="6 7">
    <name type="scientific">Paraflavisolibacter caeni</name>
    <dbReference type="NCBI Taxonomy" id="2982496"/>
    <lineage>
        <taxon>Bacteria</taxon>
        <taxon>Pseudomonadati</taxon>
        <taxon>Bacteroidota</taxon>
        <taxon>Chitinophagia</taxon>
        <taxon>Chitinophagales</taxon>
        <taxon>Chitinophagaceae</taxon>
        <taxon>Paraflavisolibacter</taxon>
    </lineage>
</organism>
<proteinExistence type="inferred from homology"/>
<dbReference type="GO" id="GO:0016491">
    <property type="term" value="F:oxidoreductase activity"/>
    <property type="evidence" value="ECO:0007669"/>
    <property type="project" value="UniProtKB-KW"/>
</dbReference>
<dbReference type="Pfam" id="PF00106">
    <property type="entry name" value="adh_short"/>
    <property type="match status" value="1"/>
</dbReference>
<comment type="caution">
    <text evidence="6">The sequence shown here is derived from an EMBL/GenBank/DDBJ whole genome shotgun (WGS) entry which is preliminary data.</text>
</comment>
<accession>A0A9X2XU64</accession>
<dbReference type="FunFam" id="3.40.50.720:FF:000301">
    <property type="entry name" value="Hydroxysteroid dehydrogenase like 2"/>
    <property type="match status" value="1"/>
</dbReference>
<dbReference type="EMBL" id="JAOTIF010000002">
    <property type="protein sequence ID" value="MCU7548417.1"/>
    <property type="molecule type" value="Genomic_DNA"/>
</dbReference>
<reference evidence="6" key="1">
    <citation type="submission" date="2022-09" db="EMBL/GenBank/DDBJ databases">
        <authorList>
            <person name="Yuan C."/>
            <person name="Ke Z."/>
        </authorList>
    </citation>
    <scope>NUCLEOTIDE SEQUENCE</scope>
    <source>
        <strain evidence="6">LB-8</strain>
    </source>
</reference>
<dbReference type="InterPro" id="IPR020904">
    <property type="entry name" value="Sc_DH/Rdtase_CS"/>
</dbReference>
<gene>
    <name evidence="6" type="ORF">OCK74_04785</name>
</gene>
<keyword evidence="5" id="KW-0576">Peroxisome</keyword>
<evidence type="ECO:0000256" key="5">
    <source>
        <dbReference type="ARBA" id="ARBA00023140"/>
    </source>
</evidence>
<dbReference type="RefSeq" id="WP_279295864.1">
    <property type="nucleotide sequence ID" value="NZ_JAOTIF010000002.1"/>
</dbReference>